<proteinExistence type="predicted"/>
<comment type="caution">
    <text evidence="1">The sequence shown here is derived from an EMBL/GenBank/DDBJ whole genome shotgun (WGS) entry which is preliminary data.</text>
</comment>
<protein>
    <submittedName>
        <fullName evidence="1">2'-5' RNA ligase family protein</fullName>
    </submittedName>
</protein>
<sequence length="176" mass="20305">MYAAVLHFEDKAEKEIKRIWHSLSKEGITDYAFEIKHRNPHITMASYEQLPLDQFESEFMSHFNHVSSFTLSFQTLGTFIQSGALFLSPVPTGSFMQIHEDYHRNFIKYQDPNSLYVPEKWIPHCTLANRLNDAKLLEALHHCTRILGPIQAKVTEAALIQVCKDEAPTLFKAELI</sequence>
<dbReference type="Gene3D" id="3.90.1140.10">
    <property type="entry name" value="Cyclic phosphodiesterase"/>
    <property type="match status" value="1"/>
</dbReference>
<dbReference type="AlphaFoldDB" id="A0A3L7JTB7"/>
<dbReference type="InterPro" id="IPR009097">
    <property type="entry name" value="Cyclic_Pdiesterase"/>
</dbReference>
<dbReference type="Pfam" id="PF13563">
    <property type="entry name" value="2_5_RNA_ligase2"/>
    <property type="match status" value="1"/>
</dbReference>
<keyword evidence="2" id="KW-1185">Reference proteome</keyword>
<name>A0A3L7JTB7_9BACI</name>
<dbReference type="RefSeq" id="WP_121681989.1">
    <property type="nucleotide sequence ID" value="NZ_RCVZ01000015.1"/>
</dbReference>
<dbReference type="PANTHER" id="PTHR36039">
    <property type="match status" value="1"/>
</dbReference>
<keyword evidence="1" id="KW-0436">Ligase</keyword>
<dbReference type="OrthoDB" id="463286at2"/>
<dbReference type="GO" id="GO:0016874">
    <property type="term" value="F:ligase activity"/>
    <property type="evidence" value="ECO:0007669"/>
    <property type="project" value="UniProtKB-KW"/>
</dbReference>
<dbReference type="EMBL" id="RCVZ01000015">
    <property type="protein sequence ID" value="RLQ93299.1"/>
    <property type="molecule type" value="Genomic_DNA"/>
</dbReference>
<evidence type="ECO:0000313" key="1">
    <source>
        <dbReference type="EMBL" id="RLQ93299.1"/>
    </source>
</evidence>
<dbReference type="PANTHER" id="PTHR36039:SF2">
    <property type="entry name" value="RNA LIGASE_CYCLIC NUCLEOTIDE PHOSPHODIESTERASE FAMILY PROTEIN"/>
    <property type="match status" value="1"/>
</dbReference>
<dbReference type="SUPFAM" id="SSF55144">
    <property type="entry name" value="LigT-like"/>
    <property type="match status" value="1"/>
</dbReference>
<evidence type="ECO:0000313" key="2">
    <source>
        <dbReference type="Proteomes" id="UP000276770"/>
    </source>
</evidence>
<accession>A0A3L7JTB7</accession>
<organism evidence="1 2">
    <name type="scientific">Falsibacillus albus</name>
    <dbReference type="NCBI Taxonomy" id="2478915"/>
    <lineage>
        <taxon>Bacteria</taxon>
        <taxon>Bacillati</taxon>
        <taxon>Bacillota</taxon>
        <taxon>Bacilli</taxon>
        <taxon>Bacillales</taxon>
        <taxon>Bacillaceae</taxon>
        <taxon>Falsibacillus</taxon>
    </lineage>
</organism>
<dbReference type="Proteomes" id="UP000276770">
    <property type="component" value="Unassembled WGS sequence"/>
</dbReference>
<gene>
    <name evidence="1" type="ORF">D9X91_17705</name>
</gene>
<reference evidence="1 2" key="1">
    <citation type="submission" date="2018-10" db="EMBL/GenBank/DDBJ databases">
        <title>Falsibacillus sp. genome draft.</title>
        <authorList>
            <person name="Shi S."/>
        </authorList>
    </citation>
    <scope>NUCLEOTIDE SEQUENCE [LARGE SCALE GENOMIC DNA]</scope>
    <source>
        <strain evidence="1 2">GY 10110</strain>
    </source>
</reference>